<evidence type="ECO:0000256" key="6">
    <source>
        <dbReference type="ARBA" id="ARBA00023054"/>
    </source>
</evidence>
<keyword evidence="6 11" id="KW-0175">Coiled coil</keyword>
<dbReference type="FunFam" id="1.20.5.370:FF:000001">
    <property type="entry name" value="Myosin heavy chain"/>
    <property type="match status" value="1"/>
</dbReference>
<dbReference type="SUPFAM" id="SSF52540">
    <property type="entry name" value="P-loop containing nucleoside triphosphate hydrolases"/>
    <property type="match status" value="1"/>
</dbReference>
<keyword evidence="9 10" id="KW-0009">Actin-binding</keyword>
<dbReference type="FunFam" id="2.30.30.360:FF:000001">
    <property type="entry name" value="Myosin heavy chain"/>
    <property type="match status" value="1"/>
</dbReference>
<dbReference type="SMART" id="SM00242">
    <property type="entry name" value="MYSc"/>
    <property type="match status" value="1"/>
</dbReference>
<dbReference type="GO" id="GO:0030016">
    <property type="term" value="C:myofibril"/>
    <property type="evidence" value="ECO:0007669"/>
    <property type="project" value="UniProtKB-SubCell"/>
</dbReference>
<dbReference type="InterPro" id="IPR036961">
    <property type="entry name" value="Kinesin_motor_dom_sf"/>
</dbReference>
<comment type="similarity">
    <text evidence="2 10">Belongs to the TRAFAC class myosin-kinesin ATPase superfamily. Myosin family.</text>
</comment>
<organism evidence="14 15">
    <name type="scientific">Neovison vison</name>
    <name type="common">American mink</name>
    <name type="synonym">Mustela vison</name>
    <dbReference type="NCBI Taxonomy" id="452646"/>
    <lineage>
        <taxon>Eukaryota</taxon>
        <taxon>Metazoa</taxon>
        <taxon>Chordata</taxon>
        <taxon>Craniata</taxon>
        <taxon>Vertebrata</taxon>
        <taxon>Euteleostomi</taxon>
        <taxon>Mammalia</taxon>
        <taxon>Eutheria</taxon>
        <taxon>Laurasiatheria</taxon>
        <taxon>Carnivora</taxon>
        <taxon>Caniformia</taxon>
        <taxon>Musteloidea</taxon>
        <taxon>Mustelidae</taxon>
        <taxon>Mustelinae</taxon>
        <taxon>Neogale</taxon>
    </lineage>
</organism>
<name>A0A8C7AK17_NEOVI</name>
<dbReference type="PANTHER" id="PTHR45615:SF50">
    <property type="entry name" value="MYOSIN-16"/>
    <property type="match status" value="1"/>
</dbReference>
<keyword evidence="4 10" id="KW-0547">Nucleotide-binding</keyword>
<dbReference type="GO" id="GO:0016460">
    <property type="term" value="C:myosin II complex"/>
    <property type="evidence" value="ECO:0007669"/>
    <property type="project" value="TreeGrafter"/>
</dbReference>
<keyword evidence="7 10" id="KW-0518">Myosin</keyword>
<dbReference type="Pfam" id="PF00063">
    <property type="entry name" value="Myosin_head"/>
    <property type="match status" value="1"/>
</dbReference>
<reference evidence="14" key="1">
    <citation type="submission" date="2025-08" db="UniProtKB">
        <authorList>
            <consortium name="Ensembl"/>
        </authorList>
    </citation>
    <scope>IDENTIFICATION</scope>
</reference>
<feature type="binding site" evidence="10">
    <location>
        <begin position="181"/>
        <end position="188"/>
    </location>
    <ligand>
        <name>ATP</name>
        <dbReference type="ChEBI" id="CHEBI:30616"/>
    </ligand>
</feature>
<gene>
    <name evidence="14" type="primary">MYH16</name>
</gene>
<dbReference type="Gene3D" id="1.20.5.4820">
    <property type="match status" value="1"/>
</dbReference>
<dbReference type="Ensembl" id="ENSNVIT00000011422.1">
    <property type="protein sequence ID" value="ENSNVIP00000009765.1"/>
    <property type="gene ID" value="ENSNVIG00000007675.1"/>
</dbReference>
<dbReference type="PROSITE" id="PS51456">
    <property type="entry name" value="MYOSIN_MOTOR"/>
    <property type="match status" value="1"/>
</dbReference>
<evidence type="ECO:0000256" key="5">
    <source>
        <dbReference type="ARBA" id="ARBA00022840"/>
    </source>
</evidence>
<dbReference type="GeneTree" id="ENSGT00940000160705"/>
<evidence type="ECO:0000256" key="7">
    <source>
        <dbReference type="ARBA" id="ARBA00023123"/>
    </source>
</evidence>
<evidence type="ECO:0000259" key="13">
    <source>
        <dbReference type="PROSITE" id="PS51844"/>
    </source>
</evidence>
<evidence type="ECO:0000256" key="2">
    <source>
        <dbReference type="ARBA" id="ARBA00008314"/>
    </source>
</evidence>
<dbReference type="InterPro" id="IPR002928">
    <property type="entry name" value="Myosin_tail"/>
</dbReference>
<dbReference type="Gene3D" id="1.20.120.720">
    <property type="entry name" value="Myosin VI head, motor domain, U50 subdomain"/>
    <property type="match status" value="1"/>
</dbReference>
<dbReference type="Pfam" id="PF02736">
    <property type="entry name" value="Myosin_N"/>
    <property type="match status" value="1"/>
</dbReference>
<dbReference type="Gene3D" id="2.30.30.360">
    <property type="entry name" value="Myosin S1 fragment, N-terminal"/>
    <property type="match status" value="1"/>
</dbReference>
<dbReference type="FunFam" id="1.20.5.370:FF:000010">
    <property type="entry name" value="Myosin heavy chain, isoform G"/>
    <property type="match status" value="1"/>
</dbReference>
<dbReference type="FunFam" id="1.20.5.340:FF:000003">
    <property type="entry name" value="Myosin heavy chain"/>
    <property type="match status" value="1"/>
</dbReference>
<evidence type="ECO:0000256" key="3">
    <source>
        <dbReference type="ARBA" id="ARBA00022490"/>
    </source>
</evidence>
<dbReference type="Gene3D" id="3.40.850.10">
    <property type="entry name" value="Kinesin motor domain"/>
    <property type="match status" value="1"/>
</dbReference>
<dbReference type="FunFam" id="1.20.5.370:FF:000009">
    <property type="entry name" value="Myosin heavy chain, isoform G"/>
    <property type="match status" value="1"/>
</dbReference>
<protein>
    <submittedName>
        <fullName evidence="14">Myosin heavy chain 16</fullName>
    </submittedName>
</protein>
<dbReference type="FunFam" id="1.20.5.370:FF:000008">
    <property type="entry name" value="Myosin heavy chain"/>
    <property type="match status" value="1"/>
</dbReference>
<feature type="region of interest" description="Actin-binding" evidence="10">
    <location>
        <begin position="647"/>
        <end position="669"/>
    </location>
</feature>
<dbReference type="GO" id="GO:0051015">
    <property type="term" value="F:actin filament binding"/>
    <property type="evidence" value="ECO:0007669"/>
    <property type="project" value="InterPro"/>
</dbReference>
<dbReference type="FunFam" id="1.10.10.820:FF:000001">
    <property type="entry name" value="Myosin heavy chain"/>
    <property type="match status" value="1"/>
</dbReference>
<dbReference type="Proteomes" id="UP000694425">
    <property type="component" value="Unplaced"/>
</dbReference>
<dbReference type="InterPro" id="IPR027417">
    <property type="entry name" value="P-loop_NTPase"/>
</dbReference>
<dbReference type="Gene3D" id="1.10.10.820">
    <property type="match status" value="1"/>
</dbReference>
<dbReference type="InterPro" id="IPR001609">
    <property type="entry name" value="Myosin_head_motor_dom-like"/>
</dbReference>
<evidence type="ECO:0000256" key="4">
    <source>
        <dbReference type="ARBA" id="ARBA00022741"/>
    </source>
</evidence>
<proteinExistence type="inferred from homology"/>
<reference evidence="14" key="2">
    <citation type="submission" date="2025-09" db="UniProtKB">
        <authorList>
            <consortium name="Ensembl"/>
        </authorList>
    </citation>
    <scope>IDENTIFICATION</scope>
</reference>
<dbReference type="GO" id="GO:0000146">
    <property type="term" value="F:microfilament motor activity"/>
    <property type="evidence" value="ECO:0007669"/>
    <property type="project" value="TreeGrafter"/>
</dbReference>
<dbReference type="PANTHER" id="PTHR45615">
    <property type="entry name" value="MYOSIN HEAVY CHAIN, NON-MUSCLE"/>
    <property type="match status" value="1"/>
</dbReference>
<keyword evidence="15" id="KW-1185">Reference proteome</keyword>
<dbReference type="Gene3D" id="1.20.5.370">
    <property type="match status" value="4"/>
</dbReference>
<sequence>MPGGYKGECGDDVDPMPFLAPPEKERIEAMNKPYDIKKSCWVKDEKEGFVAGEIQSEQGDQVTVKTVNNQTLTVKKDDVQQMNPPKFYQASDMADMTFLNEASVLNNLRQRYTNMRIYTYSGLFCVTVNPYKWLPIYGARVANMYKGKKRTEMPPHLFSISDNAYHDMLMNRENQSMLITGESGAGKTENTKKVIQYFANVGGTGKQSSDGKGSLEDQIIQANPVLEAFGNAKTIRNNNSSRFGKFIRIHFGTTGKLAGADIESYLLEKSRVISQQAAERGYHIFYQILSNKKPELIESLLLVPNPKEYHWVSQGVTVVENMDDGEELQITDVAFDVLGFSPEEKIGVYKLTGGIMHFGNMKFKQKPREEQAEVDTTEVADKVSHLMGLNSGELQKGITRPRVKVGNEFVQKGQKMEQCNNSIGALGKAIYDKMFKWLVVRINKTLDTKMQRQFFIGVLDIAGFEIFEFNSFEQLCINFTNEKLQQFFNHHMFVLEQEEYKREGIEWVFIDFGLDLQACIDLLEKPMGIFSILEEQCVFPKATDATFKAALYDNHLGKSSNFLKPKGGKGKGPEAHFELVHYAGTVGYNITGWLEKNKDPLNETVVGLFQKSSLGLLALLFKEEEAPGTADSTQSFCFLFLRPQEQLNKLMTTLHSTAPHFVRCIVPNEFKQSGVVDAHLIMHQLACNGVLEGIRICRKGFPNRMQYPEFKQRTFLDPWCLDGKLPVFFRAGILAKLEDMRDERLAKIMTMLQCRLRGFLMRIEFKKMLERRIGLKVIQRNTRKFLELRFWGWWKLYNKVKPLLNVARQEEEMKAKEEELRNAMSKTQDLINRVKELEEKMATLSQEKNDLTIQLQAEQENLMDAEERLTQMMKTKMELESQISDMRERLEEEEGTAASLSATKRKLEGEMSDLKRDLEGLETTLAKTEKEKQALDHKVRTLTGDLSLREDSIAKLQKEKRALEELHQKTLDDLQAEEDKVNHLNKTNSKLSTQIHELEDNWEQEKKIRAEVEKARRKAESDLKMTIDNLNEMERSKLDLEEVVKKRDMEINSVNSKYEDEQSLNSTLQRKLKEHQARIEELEEELEAERAMRAKVEKQRSDLARDLEDLSDRLEEAGGATSAQIEQNRKREAELLKLRRELEETALQSEAAASTLRKKHTDSMAELTEHVENLQRVKSKLEKDKQVMKAEIDDLNASMETVQKSKMNAEAHIRKLEDSLAEANAKVAELERNQAEINAIRTRLQAENGELSREYEESQSRLNQILRIKTSLTSQVDDYKRQLDEESKSRSAAVVSLANTKHDLDLVKEQLEEEQGGKSELQRLVSKLNTEVTTWRTKYETDAIQRTEELEETKRKLAARLQEAEEAAEAAQARAASLEKNKQRLQAEVEDLTIDLEKANAAAAALDKKQRVFDKMLAEWQQKCEELQVEVDSSQKECRMYMTESFKIKTAYEESLEHLESVKKENKTLQEEIKELIDQLGEGGRSVHELQKLKKKLEIEKEELQVALEEAESSLEVEESKVIRIQLELAQVKADIDRRIHEKEEEFEATRKNHQRAIESLQASLEAEAKGRAEALRLKKKMETDLNEMEIQLDHANKNNSELVKTLKRLQQQIKDLQMQMDEDARQHEELREQYNLQERRLSLLQTELEEVRSSLEGSERSRKLLEQEVVEITERHNEVNIQNQSLLVVKRKLESDVQRISNEHEELISEFRSADERAKKAMTDAARMAEELRQEQDHCMHLEKIKKNYEITIKDLQAKMEEAEQLALKGGKRTIMKLEARIKELETELDGEQKQHVETVKTLRKNERRLKELVFQTEEDHKTNQRMQELVEKLQNKLKVYKRQIEEAEEQANQTLARYRKTVHELDDAEERAGMAETALNKLRTRHRVAGKGITSVEIIQVSKTGSSKTLSEE</sequence>
<dbReference type="FunFam" id="1.20.58.530:FF:000001">
    <property type="entry name" value="Myosin heavy chain"/>
    <property type="match status" value="1"/>
</dbReference>
<evidence type="ECO:0000313" key="14">
    <source>
        <dbReference type="Ensembl" id="ENSNVIP00000009765.1"/>
    </source>
</evidence>
<dbReference type="Pfam" id="PF01576">
    <property type="entry name" value="Myosin_tail_1"/>
    <property type="match status" value="1"/>
</dbReference>
<dbReference type="InterPro" id="IPR014751">
    <property type="entry name" value="XRCC4-like_C"/>
</dbReference>
<feature type="domain" description="Myosin motor" evidence="12">
    <location>
        <begin position="88"/>
        <end position="713"/>
    </location>
</feature>
<dbReference type="FunFam" id="1.20.5.340:FF:000021">
    <property type="entry name" value="Myosin heavy chain, isoform G"/>
    <property type="match status" value="1"/>
</dbReference>
<evidence type="ECO:0000313" key="15">
    <source>
        <dbReference type="Proteomes" id="UP000694425"/>
    </source>
</evidence>
<keyword evidence="5 10" id="KW-0067">ATP-binding</keyword>
<dbReference type="Gene3D" id="1.20.5.340">
    <property type="match status" value="4"/>
</dbReference>
<dbReference type="FunFam" id="1.20.120.720:FF:000001">
    <property type="entry name" value="Myosin heavy chain, muscle"/>
    <property type="match status" value="1"/>
</dbReference>
<feature type="coiled-coil region" evidence="11">
    <location>
        <begin position="803"/>
        <end position="1887"/>
    </location>
</feature>
<feature type="domain" description="Myosin N-terminal SH3-like" evidence="13">
    <location>
        <begin position="35"/>
        <end position="84"/>
    </location>
</feature>
<evidence type="ECO:0000256" key="9">
    <source>
        <dbReference type="ARBA" id="ARBA00023203"/>
    </source>
</evidence>
<evidence type="ECO:0000259" key="12">
    <source>
        <dbReference type="PROSITE" id="PS51456"/>
    </source>
</evidence>
<dbReference type="GO" id="GO:0005524">
    <property type="term" value="F:ATP binding"/>
    <property type="evidence" value="ECO:0007669"/>
    <property type="project" value="UniProtKB-UniRule"/>
</dbReference>
<dbReference type="PRINTS" id="PR00193">
    <property type="entry name" value="MYOSINHEAVY"/>
</dbReference>
<dbReference type="SUPFAM" id="SSF90257">
    <property type="entry name" value="Myosin rod fragments"/>
    <property type="match status" value="5"/>
</dbReference>
<evidence type="ECO:0000256" key="10">
    <source>
        <dbReference type="PROSITE-ProRule" id="PRU00782"/>
    </source>
</evidence>
<keyword evidence="8 10" id="KW-0505">Motor protein</keyword>
<dbReference type="SUPFAM" id="SSF57997">
    <property type="entry name" value="Tropomyosin"/>
    <property type="match status" value="1"/>
</dbReference>
<evidence type="ECO:0000256" key="8">
    <source>
        <dbReference type="ARBA" id="ARBA00023175"/>
    </source>
</evidence>
<dbReference type="PROSITE" id="PS50096">
    <property type="entry name" value="IQ"/>
    <property type="match status" value="1"/>
</dbReference>
<evidence type="ECO:0000256" key="1">
    <source>
        <dbReference type="ARBA" id="ARBA00004657"/>
    </source>
</evidence>
<dbReference type="Gene3D" id="1.20.58.530">
    <property type="match status" value="1"/>
</dbReference>
<dbReference type="InterPro" id="IPR008989">
    <property type="entry name" value="Myosin_S1_N"/>
</dbReference>
<comment type="subcellular location">
    <subcellularLocation>
        <location evidence="1">Cytoplasm</location>
        <location evidence="1">Myofibril</location>
    </subcellularLocation>
</comment>
<dbReference type="PROSITE" id="PS51844">
    <property type="entry name" value="SH3_LIKE"/>
    <property type="match status" value="1"/>
</dbReference>
<evidence type="ECO:0000256" key="11">
    <source>
        <dbReference type="SAM" id="Coils"/>
    </source>
</evidence>
<dbReference type="InterPro" id="IPR004009">
    <property type="entry name" value="SH3_Myosin"/>
</dbReference>
<keyword evidence="3" id="KW-0963">Cytoplasm</keyword>
<dbReference type="FunFam" id="3.40.850.10:FF:000024">
    <property type="entry name" value="Myosin heavy chain, isoform J"/>
    <property type="match status" value="1"/>
</dbReference>
<accession>A0A8C7AK17</accession>
<dbReference type="GO" id="GO:0032982">
    <property type="term" value="C:myosin filament"/>
    <property type="evidence" value="ECO:0007669"/>
    <property type="project" value="TreeGrafter"/>
</dbReference>